<comment type="caution">
    <text evidence="1">The sequence shown here is derived from an EMBL/GenBank/DDBJ whole genome shotgun (WGS) entry which is preliminary data.</text>
</comment>
<dbReference type="RefSeq" id="WP_369313661.1">
    <property type="nucleotide sequence ID" value="NZ_JBEHZE010000001.1"/>
</dbReference>
<sequence>MKSIAVAAFIPVLLLTGCGEKTQSPCGSDELVVSNAWVREAGQGQPMSAAYLSICNGTNTSDRLVGASFDAANTAEIHTTTIDENNVARMARMENGVPLPIGESTNLAPGSAHLMLIGLTDTIEIGSDPMITLEFENAPPITLNFEVRGRTEVGHSAH</sequence>
<keyword evidence="2" id="KW-1185">Reference proteome</keyword>
<protein>
    <submittedName>
        <fullName evidence="1">Copper chaperone PCu(A)C</fullName>
    </submittedName>
</protein>
<dbReference type="PANTHER" id="PTHR36302">
    <property type="entry name" value="BLR7088 PROTEIN"/>
    <property type="match status" value="1"/>
</dbReference>
<dbReference type="EMBL" id="JBEHZE010000001">
    <property type="protein sequence ID" value="MEX6633680.1"/>
    <property type="molecule type" value="Genomic_DNA"/>
</dbReference>
<accession>A0ABV3Z4E4</accession>
<gene>
    <name evidence="1" type="ORF">ABFZ84_08955</name>
</gene>
<dbReference type="InterPro" id="IPR058248">
    <property type="entry name" value="Lxx211020-like"/>
</dbReference>
<dbReference type="InterPro" id="IPR007410">
    <property type="entry name" value="LpqE-like"/>
</dbReference>
<evidence type="ECO:0000313" key="1">
    <source>
        <dbReference type="EMBL" id="MEX6633680.1"/>
    </source>
</evidence>
<proteinExistence type="predicted"/>
<organism evidence="1 2">
    <name type="scientific">Hyphococcus lacteus</name>
    <dbReference type="NCBI Taxonomy" id="3143536"/>
    <lineage>
        <taxon>Bacteria</taxon>
        <taxon>Pseudomonadati</taxon>
        <taxon>Pseudomonadota</taxon>
        <taxon>Alphaproteobacteria</taxon>
        <taxon>Parvularculales</taxon>
        <taxon>Parvularculaceae</taxon>
        <taxon>Hyphococcus</taxon>
    </lineage>
</organism>
<dbReference type="SUPFAM" id="SSF110087">
    <property type="entry name" value="DR1885-like metal-binding protein"/>
    <property type="match status" value="1"/>
</dbReference>
<reference evidence="1 2" key="1">
    <citation type="submission" date="2024-05" db="EMBL/GenBank/DDBJ databases">
        <title>Three bacterial strains, DH-69, EH-24, and ECK-19 isolated from coastal sediments.</title>
        <authorList>
            <person name="Ye Y.-Q."/>
            <person name="Du Z.-J."/>
        </authorList>
    </citation>
    <scope>NUCLEOTIDE SEQUENCE [LARGE SCALE GENOMIC DNA]</scope>
    <source>
        <strain evidence="1 2">ECK-19</strain>
    </source>
</reference>
<dbReference type="Gene3D" id="2.60.40.1890">
    <property type="entry name" value="PCu(A)C copper chaperone"/>
    <property type="match status" value="1"/>
</dbReference>
<name>A0ABV3Z4E4_9PROT</name>
<dbReference type="PROSITE" id="PS51257">
    <property type="entry name" value="PROKAR_LIPOPROTEIN"/>
    <property type="match status" value="1"/>
</dbReference>
<dbReference type="InterPro" id="IPR036182">
    <property type="entry name" value="PCuAC_sf"/>
</dbReference>
<dbReference type="Proteomes" id="UP001560685">
    <property type="component" value="Unassembled WGS sequence"/>
</dbReference>
<evidence type="ECO:0000313" key="2">
    <source>
        <dbReference type="Proteomes" id="UP001560685"/>
    </source>
</evidence>
<dbReference type="PANTHER" id="PTHR36302:SF1">
    <property type="entry name" value="COPPER CHAPERONE PCU(A)C"/>
    <property type="match status" value="1"/>
</dbReference>
<dbReference type="Pfam" id="PF04314">
    <property type="entry name" value="PCuAC"/>
    <property type="match status" value="1"/>
</dbReference>